<name>A0A8C6HTG6_MUSSI</name>
<sequence>MAVLGLLLCLVTFPSCVLSQVQMKESGPDLVQPSQTLSLTCTVSGFSLSSYGVHWFRKPPRKGLEWLGGIWSGGSIYYNPVLSSRLSVSRDISKSQVFFKMSSLQSEDTAVYHCARYTVKKSPV</sequence>
<dbReference type="GO" id="GO:0002250">
    <property type="term" value="P:adaptive immune response"/>
    <property type="evidence" value="ECO:0007669"/>
    <property type="project" value="UniProtKB-KW"/>
</dbReference>
<dbReference type="FunFam" id="2.60.40.10:FF:001878">
    <property type="entry name" value="Immunoglobulin heavy variable 1-4"/>
    <property type="match status" value="1"/>
</dbReference>
<evidence type="ECO:0000313" key="6">
    <source>
        <dbReference type="Ensembl" id="ENSMSIP00000025653.1"/>
    </source>
</evidence>
<proteinExistence type="predicted"/>
<dbReference type="SMART" id="SM00406">
    <property type="entry name" value="IGv"/>
    <property type="match status" value="1"/>
</dbReference>
<dbReference type="Gene3D" id="2.60.40.10">
    <property type="entry name" value="Immunoglobulins"/>
    <property type="match status" value="1"/>
</dbReference>
<dbReference type="GO" id="GO:0019814">
    <property type="term" value="C:immunoglobulin complex"/>
    <property type="evidence" value="ECO:0007669"/>
    <property type="project" value="UniProtKB-KW"/>
</dbReference>
<evidence type="ECO:0000256" key="2">
    <source>
        <dbReference type="ARBA" id="ARBA00023130"/>
    </source>
</evidence>
<dbReference type="Pfam" id="PF07686">
    <property type="entry name" value="V-set"/>
    <property type="match status" value="1"/>
</dbReference>
<evidence type="ECO:0000256" key="3">
    <source>
        <dbReference type="ARBA" id="ARBA00043265"/>
    </source>
</evidence>
<keyword evidence="4" id="KW-0732">Signal</keyword>
<dbReference type="InterPro" id="IPR050199">
    <property type="entry name" value="IgHV"/>
</dbReference>
<dbReference type="Proteomes" id="UP000694415">
    <property type="component" value="Unplaced"/>
</dbReference>
<dbReference type="SUPFAM" id="SSF48726">
    <property type="entry name" value="Immunoglobulin"/>
    <property type="match status" value="1"/>
</dbReference>
<dbReference type="InterPro" id="IPR007110">
    <property type="entry name" value="Ig-like_dom"/>
</dbReference>
<dbReference type="InterPro" id="IPR036179">
    <property type="entry name" value="Ig-like_dom_sf"/>
</dbReference>
<organism evidence="6 7">
    <name type="scientific">Mus spicilegus</name>
    <name type="common">Mound-building mouse</name>
    <dbReference type="NCBI Taxonomy" id="10103"/>
    <lineage>
        <taxon>Eukaryota</taxon>
        <taxon>Metazoa</taxon>
        <taxon>Chordata</taxon>
        <taxon>Craniata</taxon>
        <taxon>Vertebrata</taxon>
        <taxon>Euteleostomi</taxon>
        <taxon>Mammalia</taxon>
        <taxon>Eutheria</taxon>
        <taxon>Euarchontoglires</taxon>
        <taxon>Glires</taxon>
        <taxon>Rodentia</taxon>
        <taxon>Myomorpha</taxon>
        <taxon>Muroidea</taxon>
        <taxon>Muridae</taxon>
        <taxon>Murinae</taxon>
        <taxon>Mus</taxon>
        <taxon>Mus</taxon>
    </lineage>
</organism>
<feature type="domain" description="Ig-like" evidence="5">
    <location>
        <begin position="14"/>
        <end position="114"/>
    </location>
</feature>
<evidence type="ECO:0000256" key="1">
    <source>
        <dbReference type="ARBA" id="ARBA00022859"/>
    </source>
</evidence>
<reference evidence="6" key="2">
    <citation type="submission" date="2025-09" db="UniProtKB">
        <authorList>
            <consortium name="Ensembl"/>
        </authorList>
    </citation>
    <scope>IDENTIFICATION</scope>
</reference>
<dbReference type="GeneTree" id="ENSGT01030000234536"/>
<evidence type="ECO:0000259" key="5">
    <source>
        <dbReference type="PROSITE" id="PS50835"/>
    </source>
</evidence>
<dbReference type="AlphaFoldDB" id="A0A8C6HTG6"/>
<keyword evidence="3" id="KW-1280">Immunoglobulin</keyword>
<feature type="signal peptide" evidence="4">
    <location>
        <begin position="1"/>
        <end position="19"/>
    </location>
</feature>
<dbReference type="PANTHER" id="PTHR23266">
    <property type="entry name" value="IMMUNOGLOBULIN HEAVY CHAIN"/>
    <property type="match status" value="1"/>
</dbReference>
<dbReference type="InterPro" id="IPR013783">
    <property type="entry name" value="Ig-like_fold"/>
</dbReference>
<evidence type="ECO:0000313" key="7">
    <source>
        <dbReference type="Proteomes" id="UP000694415"/>
    </source>
</evidence>
<accession>A0A8C6HTG6</accession>
<dbReference type="Ensembl" id="ENSMSIT00000032364.1">
    <property type="protein sequence ID" value="ENSMSIP00000025653.1"/>
    <property type="gene ID" value="ENSMSIG00000021675.1"/>
</dbReference>
<keyword evidence="7" id="KW-1185">Reference proteome</keyword>
<protein>
    <submittedName>
        <fullName evidence="6">Immunoglobulin heavy variable 2-7</fullName>
    </submittedName>
</protein>
<evidence type="ECO:0000256" key="4">
    <source>
        <dbReference type="SAM" id="SignalP"/>
    </source>
</evidence>
<dbReference type="GO" id="GO:0005576">
    <property type="term" value="C:extracellular region"/>
    <property type="evidence" value="ECO:0007669"/>
    <property type="project" value="UniProtKB-ARBA"/>
</dbReference>
<reference evidence="6" key="1">
    <citation type="submission" date="2025-08" db="UniProtKB">
        <authorList>
            <consortium name="Ensembl"/>
        </authorList>
    </citation>
    <scope>IDENTIFICATION</scope>
</reference>
<dbReference type="InterPro" id="IPR013106">
    <property type="entry name" value="Ig_V-set"/>
</dbReference>
<keyword evidence="2" id="KW-1064">Adaptive immunity</keyword>
<keyword evidence="1" id="KW-0391">Immunity</keyword>
<dbReference type="PROSITE" id="PS50835">
    <property type="entry name" value="IG_LIKE"/>
    <property type="match status" value="1"/>
</dbReference>
<feature type="chain" id="PRO_5034226571" evidence="4">
    <location>
        <begin position="20"/>
        <end position="124"/>
    </location>
</feature>